<name>A6IH51_RAT</name>
<protein>
    <submittedName>
        <fullName evidence="1">RCG41582</fullName>
    </submittedName>
</protein>
<dbReference type="Proteomes" id="UP000234681">
    <property type="component" value="Chromosome 2"/>
</dbReference>
<gene>
    <name evidence="1" type="ORF">rCG_41582</name>
</gene>
<dbReference type="EMBL" id="CH473961">
    <property type="protein sequence ID" value="EDM00999.1"/>
    <property type="molecule type" value="Genomic_DNA"/>
</dbReference>
<evidence type="ECO:0000313" key="2">
    <source>
        <dbReference type="Proteomes" id="UP000234681"/>
    </source>
</evidence>
<sequence>MKASFCKVCHPPCSEDCAWPLQEWPCSLITHTQKHIRVILHFLSPPDSGKEVPLPL</sequence>
<dbReference type="AlphaFoldDB" id="A6IH51"/>
<reference evidence="2" key="1">
    <citation type="submission" date="2005-09" db="EMBL/GenBank/DDBJ databases">
        <authorList>
            <person name="Mural R.J."/>
            <person name="Li P.W."/>
            <person name="Adams M.D."/>
            <person name="Amanatides P.G."/>
            <person name="Baden-Tillson H."/>
            <person name="Barnstead M."/>
            <person name="Chin S.H."/>
            <person name="Dew I."/>
            <person name="Evans C.A."/>
            <person name="Ferriera S."/>
            <person name="Flanigan M."/>
            <person name="Fosler C."/>
            <person name="Glodek A."/>
            <person name="Gu Z."/>
            <person name="Holt R.A."/>
            <person name="Jennings D."/>
            <person name="Kraft C.L."/>
            <person name="Lu F."/>
            <person name="Nguyen T."/>
            <person name="Nusskern D.R."/>
            <person name="Pfannkoch C.M."/>
            <person name="Sitter C."/>
            <person name="Sutton G.G."/>
            <person name="Venter J.C."/>
            <person name="Wang Z."/>
            <person name="Woodage T."/>
            <person name="Zheng X.H."/>
            <person name="Zhong F."/>
        </authorList>
    </citation>
    <scope>NUCLEOTIDE SEQUENCE [LARGE SCALE GENOMIC DNA]</scope>
    <source>
        <strain>BN</strain>
        <strain evidence="2">Sprague-Dawley</strain>
    </source>
</reference>
<organism evidence="1 2">
    <name type="scientific">Rattus norvegicus</name>
    <name type="common">Rat</name>
    <dbReference type="NCBI Taxonomy" id="10116"/>
    <lineage>
        <taxon>Eukaryota</taxon>
        <taxon>Metazoa</taxon>
        <taxon>Chordata</taxon>
        <taxon>Craniata</taxon>
        <taxon>Vertebrata</taxon>
        <taxon>Euteleostomi</taxon>
        <taxon>Mammalia</taxon>
        <taxon>Eutheria</taxon>
        <taxon>Euarchontoglires</taxon>
        <taxon>Glires</taxon>
        <taxon>Rodentia</taxon>
        <taxon>Myomorpha</taxon>
        <taxon>Muroidea</taxon>
        <taxon>Muridae</taxon>
        <taxon>Murinae</taxon>
        <taxon>Rattus</taxon>
    </lineage>
</organism>
<evidence type="ECO:0000313" key="1">
    <source>
        <dbReference type="EMBL" id="EDM00999.1"/>
    </source>
</evidence>
<accession>A6IH51</accession>
<proteinExistence type="predicted"/>